<protein>
    <submittedName>
        <fullName evidence="1">Uncharacterized protein</fullName>
    </submittedName>
</protein>
<reference evidence="1 2" key="1">
    <citation type="submission" date="2018-11" db="EMBL/GenBank/DDBJ databases">
        <authorList>
            <consortium name="Pathogen Informatics"/>
        </authorList>
    </citation>
    <scope>NUCLEOTIDE SEQUENCE [LARGE SCALE GENOMIC DNA]</scope>
</reference>
<dbReference type="AlphaFoldDB" id="A0A3P7EUB6"/>
<evidence type="ECO:0000313" key="2">
    <source>
        <dbReference type="Proteomes" id="UP000270924"/>
    </source>
</evidence>
<dbReference type="OrthoDB" id="5830004at2759"/>
<evidence type="ECO:0000313" key="1">
    <source>
        <dbReference type="EMBL" id="VDM20134.1"/>
    </source>
</evidence>
<name>A0A3P7EUB6_WUCBA</name>
<organism evidence="1 2">
    <name type="scientific">Wuchereria bancrofti</name>
    <dbReference type="NCBI Taxonomy" id="6293"/>
    <lineage>
        <taxon>Eukaryota</taxon>
        <taxon>Metazoa</taxon>
        <taxon>Ecdysozoa</taxon>
        <taxon>Nematoda</taxon>
        <taxon>Chromadorea</taxon>
        <taxon>Rhabditida</taxon>
        <taxon>Spirurina</taxon>
        <taxon>Spiruromorpha</taxon>
        <taxon>Filarioidea</taxon>
        <taxon>Onchocercidae</taxon>
        <taxon>Wuchereria</taxon>
    </lineage>
</organism>
<accession>A0A3P7EUB6</accession>
<sequence>MLVGLVCSDEELVEYYVQLITEIKRFTLKAQIYFLPAHFHNPLDHISQNFLSAIWCPDTERSIDIAADNDVPSVSHTAFQLISRNDINTVVIAGHAAHSALFCMQAQALKKKAICIGTAALSEQTAQLLAEFSEKHNTFLQIIYPLKYSTPVELIKANIAEIGSIQSISVEATFEQPHDAKHRLYNECNTVLHQVSHEIVDTLSTICGCNPIPIATTCHQRSSLVEHFRLQELQYMHMQIAFSNTVASIRFAGNTTKTLVLRINGELGFFQLDPRMLILEGCGDRRVMWRGDGTMESIIRTGTVKALENCDCNKLSTDVNELSLVQCVSICRFI</sequence>
<dbReference type="Gene3D" id="3.30.360.10">
    <property type="entry name" value="Dihydrodipicolinate Reductase, domain 2"/>
    <property type="match status" value="1"/>
</dbReference>
<dbReference type="SUPFAM" id="SSF51735">
    <property type="entry name" value="NAD(P)-binding Rossmann-fold domains"/>
    <property type="match status" value="1"/>
</dbReference>
<dbReference type="InParanoid" id="A0A3P7EUB6"/>
<keyword evidence="2" id="KW-1185">Reference proteome</keyword>
<dbReference type="Gene3D" id="3.40.50.720">
    <property type="entry name" value="NAD(P)-binding Rossmann-like Domain"/>
    <property type="match status" value="1"/>
</dbReference>
<dbReference type="EMBL" id="UYWW01012261">
    <property type="protein sequence ID" value="VDM20134.1"/>
    <property type="molecule type" value="Genomic_DNA"/>
</dbReference>
<dbReference type="InterPro" id="IPR036291">
    <property type="entry name" value="NAD(P)-bd_dom_sf"/>
</dbReference>
<dbReference type="Proteomes" id="UP000270924">
    <property type="component" value="Unassembled WGS sequence"/>
</dbReference>
<gene>
    <name evidence="1" type="ORF">WBA_LOCUS11051</name>
</gene>
<proteinExistence type="predicted"/>